<keyword evidence="1 2" id="KW-0129">CBS domain</keyword>
<name>Q47C31_DECAR</name>
<dbReference type="eggNOG" id="COG0517">
    <property type="taxonomic scope" value="Bacteria"/>
</dbReference>
<dbReference type="EMBL" id="CP000089">
    <property type="protein sequence ID" value="AAZ47600.1"/>
    <property type="molecule type" value="Genomic_DNA"/>
</dbReference>
<evidence type="ECO:0000313" key="4">
    <source>
        <dbReference type="EMBL" id="AAZ47600.1"/>
    </source>
</evidence>
<proteinExistence type="predicted"/>
<dbReference type="AlphaFoldDB" id="Q47C31"/>
<dbReference type="HOGENOM" id="CLU_040681_12_1_4"/>
<dbReference type="InterPro" id="IPR046342">
    <property type="entry name" value="CBS_dom_sf"/>
</dbReference>
<dbReference type="Gene3D" id="3.10.580.10">
    <property type="entry name" value="CBS-domain"/>
    <property type="match status" value="1"/>
</dbReference>
<reference evidence="4" key="1">
    <citation type="submission" date="2005-08" db="EMBL/GenBank/DDBJ databases">
        <title>Complete sequence of Dechloromonas aromatica RCB.</title>
        <authorList>
            <person name="Salinero K.K."/>
            <person name="Copeland A."/>
            <person name="Lucas S."/>
            <person name="Lapidus A."/>
            <person name="Barry K."/>
            <person name="Detter J.C."/>
            <person name="Glavina T."/>
            <person name="Hammon N."/>
            <person name="Israni S."/>
            <person name="Pitluck S."/>
            <person name="Di Bartolo G."/>
            <person name="Trong S."/>
            <person name="Schmutz J."/>
            <person name="Larimer F."/>
            <person name="Land M."/>
            <person name="Ivanova N."/>
            <person name="Richardson P."/>
        </authorList>
    </citation>
    <scope>NUCLEOTIDE SEQUENCE</scope>
    <source>
        <strain evidence="4">RCB</strain>
    </source>
</reference>
<dbReference type="STRING" id="159087.Daro_2870"/>
<evidence type="ECO:0000259" key="3">
    <source>
        <dbReference type="PROSITE" id="PS51371"/>
    </source>
</evidence>
<dbReference type="InterPro" id="IPR051257">
    <property type="entry name" value="Diverse_CBS-Domain"/>
</dbReference>
<feature type="domain" description="CBS" evidence="3">
    <location>
        <begin position="76"/>
        <end position="134"/>
    </location>
</feature>
<dbReference type="PROSITE" id="PS51371">
    <property type="entry name" value="CBS"/>
    <property type="match status" value="2"/>
</dbReference>
<dbReference type="PANTHER" id="PTHR43080">
    <property type="entry name" value="CBS DOMAIN-CONTAINING PROTEIN CBSX3, MITOCHONDRIAL"/>
    <property type="match status" value="1"/>
</dbReference>
<evidence type="ECO:0000256" key="2">
    <source>
        <dbReference type="PROSITE-ProRule" id="PRU00703"/>
    </source>
</evidence>
<dbReference type="SUPFAM" id="SSF54631">
    <property type="entry name" value="CBS-domain pair"/>
    <property type="match status" value="1"/>
</dbReference>
<accession>Q47C31</accession>
<dbReference type="InterPro" id="IPR000644">
    <property type="entry name" value="CBS_dom"/>
</dbReference>
<organism evidence="4">
    <name type="scientific">Dechloromonas aromatica (strain RCB)</name>
    <dbReference type="NCBI Taxonomy" id="159087"/>
    <lineage>
        <taxon>Bacteria</taxon>
        <taxon>Pseudomonadati</taxon>
        <taxon>Pseudomonadota</taxon>
        <taxon>Betaproteobacteria</taxon>
        <taxon>Rhodocyclales</taxon>
        <taxon>Azonexaceae</taxon>
        <taxon>Dechloromonas</taxon>
    </lineage>
</organism>
<dbReference type="SMART" id="SM00116">
    <property type="entry name" value="CBS"/>
    <property type="match status" value="2"/>
</dbReference>
<dbReference type="Pfam" id="PF00571">
    <property type="entry name" value="CBS"/>
    <property type="match status" value="2"/>
</dbReference>
<protein>
    <submittedName>
        <fullName evidence="4">CBS protein</fullName>
    </submittedName>
</protein>
<gene>
    <name evidence="4" type="ordered locus">Daro_2870</name>
</gene>
<dbReference type="KEGG" id="dar:Daro_2870"/>
<sequence>MPRRMIRNLLDGRTLVTASKTMSVRSACRLMTDKKIGALLVVENGRIAGIFTERDALNKILSAALDPDATTLDQVMVRDPQTIGADKPLSYALYMMAEGGFRHVPVVDPSGAPLGMVSARDALGQDMVDLEREMKHLEELEASIGY</sequence>
<dbReference type="OrthoDB" id="9807125at2"/>
<evidence type="ECO:0000256" key="1">
    <source>
        <dbReference type="ARBA" id="ARBA00023122"/>
    </source>
</evidence>
<feature type="domain" description="CBS" evidence="3">
    <location>
        <begin position="5"/>
        <end position="67"/>
    </location>
</feature>
<dbReference type="PANTHER" id="PTHR43080:SF2">
    <property type="entry name" value="CBS DOMAIN-CONTAINING PROTEIN"/>
    <property type="match status" value="1"/>
</dbReference>